<comment type="caution">
    <text evidence="1">The sequence shown here is derived from an EMBL/GenBank/DDBJ whole genome shotgun (WGS) entry which is preliminary data.</text>
</comment>
<reference evidence="1" key="2">
    <citation type="submission" date="2021-09" db="EMBL/GenBank/DDBJ databases">
        <authorList>
            <person name="Gilroy R."/>
        </authorList>
    </citation>
    <scope>NUCLEOTIDE SEQUENCE</scope>
    <source>
        <strain evidence="1">CHK135-1449</strain>
    </source>
</reference>
<dbReference type="PANTHER" id="PTHR39456:SF1">
    <property type="entry name" value="METAL-DEPENDENT HYDROLASE"/>
    <property type="match status" value="1"/>
</dbReference>
<feature type="non-terminal residue" evidence="1">
    <location>
        <position position="72"/>
    </location>
</feature>
<dbReference type="Pfam" id="PF10118">
    <property type="entry name" value="Metal_hydrol"/>
    <property type="match status" value="1"/>
</dbReference>
<proteinExistence type="predicted"/>
<dbReference type="Proteomes" id="UP000787156">
    <property type="component" value="Unassembled WGS sequence"/>
</dbReference>
<gene>
    <name evidence="1" type="ORF">K8V79_08735</name>
</gene>
<sequence>MKSLISETHSITPRRPAFDFSKSSLHWIKDDPIASNILNVIHPITPAPERWFCQTFREALPYIQDEKLKQAA</sequence>
<evidence type="ECO:0000313" key="2">
    <source>
        <dbReference type="Proteomes" id="UP000787156"/>
    </source>
</evidence>
<dbReference type="AlphaFoldDB" id="A0A9D2ZZP2"/>
<dbReference type="EMBL" id="DYWX01000093">
    <property type="protein sequence ID" value="HJF28310.1"/>
    <property type="molecule type" value="Genomic_DNA"/>
</dbReference>
<protein>
    <submittedName>
        <fullName evidence="1">Metal-dependent hydrolase</fullName>
    </submittedName>
</protein>
<dbReference type="GO" id="GO:0016787">
    <property type="term" value="F:hydrolase activity"/>
    <property type="evidence" value="ECO:0007669"/>
    <property type="project" value="UniProtKB-KW"/>
</dbReference>
<dbReference type="InterPro" id="IPR016516">
    <property type="entry name" value="UCP07580"/>
</dbReference>
<evidence type="ECO:0000313" key="1">
    <source>
        <dbReference type="EMBL" id="HJF28310.1"/>
    </source>
</evidence>
<accession>A0A9D2ZZP2</accession>
<organism evidence="1 2">
    <name type="scientific">Acinetobacter lwoffii</name>
    <dbReference type="NCBI Taxonomy" id="28090"/>
    <lineage>
        <taxon>Bacteria</taxon>
        <taxon>Pseudomonadati</taxon>
        <taxon>Pseudomonadota</taxon>
        <taxon>Gammaproteobacteria</taxon>
        <taxon>Moraxellales</taxon>
        <taxon>Moraxellaceae</taxon>
        <taxon>Acinetobacter</taxon>
    </lineage>
</organism>
<name>A0A9D2ZZP2_ACILW</name>
<dbReference type="PANTHER" id="PTHR39456">
    <property type="entry name" value="METAL-DEPENDENT HYDROLASE"/>
    <property type="match status" value="1"/>
</dbReference>
<keyword evidence="1" id="KW-0378">Hydrolase</keyword>
<reference evidence="1" key="1">
    <citation type="journal article" date="2021" name="PeerJ">
        <title>Extensive microbial diversity within the chicken gut microbiome revealed by metagenomics and culture.</title>
        <authorList>
            <person name="Gilroy R."/>
            <person name="Ravi A."/>
            <person name="Getino M."/>
            <person name="Pursley I."/>
            <person name="Horton D.L."/>
            <person name="Alikhan N.F."/>
            <person name="Baker D."/>
            <person name="Gharbi K."/>
            <person name="Hall N."/>
            <person name="Watson M."/>
            <person name="Adriaenssens E.M."/>
            <person name="Foster-Nyarko E."/>
            <person name="Jarju S."/>
            <person name="Secka A."/>
            <person name="Antonio M."/>
            <person name="Oren A."/>
            <person name="Chaudhuri R.R."/>
            <person name="La Ragione R."/>
            <person name="Hildebrand F."/>
            <person name="Pallen M.J."/>
        </authorList>
    </citation>
    <scope>NUCLEOTIDE SEQUENCE</scope>
    <source>
        <strain evidence="1">CHK135-1449</strain>
    </source>
</reference>